<dbReference type="SUPFAM" id="SSF52540">
    <property type="entry name" value="P-loop containing nucleoside triphosphate hydrolases"/>
    <property type="match status" value="1"/>
</dbReference>
<evidence type="ECO:0000313" key="4">
    <source>
        <dbReference type="Proteomes" id="UP000016662"/>
    </source>
</evidence>
<sequence length="312" mass="34062">MPVTTTRTLPAAILREVQKAVIGKDLVLTKVLLAFLAGGHVLMEDMPGVGKTTLAMAFSKALGLNCRRVQFTPDVLPSDLTGFSVYEKNTGTFVFQPGALFCHLLLADEINRTSSKTQAALLEAMEESNVTVEGKTYALPRPHLVIATQNPLGCVGTQSLPESQLDRFLMRLHMGYPEIQDEVAILKGHAARDPLEDVQPVCTPEQLEALQQQAAAVYVDDRLYYYAASVSRATREHPQAVLGVSPRGTLALIQSAKAMAMLRGRDYLLPDDIMPLCQDVLAHRILTKGGVAAEQVLDEVLHQVPAPMPDRR</sequence>
<feature type="domain" description="ATPase AAA-3" evidence="1">
    <location>
        <begin position="40"/>
        <end position="170"/>
    </location>
</feature>
<dbReference type="Gene3D" id="3.40.50.300">
    <property type="entry name" value="P-loop containing nucleotide triphosphate hydrolases"/>
    <property type="match status" value="1"/>
</dbReference>
<dbReference type="Pfam" id="PF07726">
    <property type="entry name" value="AAA_3"/>
    <property type="match status" value="1"/>
</dbReference>
<dbReference type="Proteomes" id="UP000016662">
    <property type="component" value="Unassembled WGS sequence"/>
</dbReference>
<organism evidence="3 4">
    <name type="scientific">Ruminococcus callidus ATCC 27760</name>
    <dbReference type="NCBI Taxonomy" id="411473"/>
    <lineage>
        <taxon>Bacteria</taxon>
        <taxon>Bacillati</taxon>
        <taxon>Bacillota</taxon>
        <taxon>Clostridia</taxon>
        <taxon>Eubacteriales</taxon>
        <taxon>Oscillospiraceae</taxon>
        <taxon>Ruminococcus</taxon>
    </lineage>
</organism>
<dbReference type="eggNOG" id="COG0714">
    <property type="taxonomic scope" value="Bacteria"/>
</dbReference>
<dbReference type="InterPro" id="IPR041628">
    <property type="entry name" value="ChlI/MoxR_AAA_lid"/>
</dbReference>
<dbReference type="PANTHER" id="PTHR42759">
    <property type="entry name" value="MOXR FAMILY PROTEIN"/>
    <property type="match status" value="1"/>
</dbReference>
<proteinExistence type="predicted"/>
<dbReference type="PIRSF" id="PIRSF002849">
    <property type="entry name" value="AAA_ATPase_chaperone_MoxR_prd"/>
    <property type="match status" value="1"/>
</dbReference>
<dbReference type="InterPro" id="IPR050764">
    <property type="entry name" value="CbbQ/NirQ/NorQ/GpvN"/>
</dbReference>
<dbReference type="STRING" id="411473.RUMCAL_02879"/>
<dbReference type="PATRIC" id="fig|411473.3.peg.2414"/>
<feature type="domain" description="ChlI/MoxR AAA lid" evidence="2">
    <location>
        <begin position="232"/>
        <end position="288"/>
    </location>
</feature>
<dbReference type="Pfam" id="PF17863">
    <property type="entry name" value="AAA_lid_2"/>
    <property type="match status" value="1"/>
</dbReference>
<dbReference type="EMBL" id="AWVF01000368">
    <property type="protein sequence ID" value="ERJ89944.1"/>
    <property type="molecule type" value="Genomic_DNA"/>
</dbReference>
<dbReference type="HOGENOM" id="CLU_034716_2_0_9"/>
<dbReference type="OrthoDB" id="9808397at2"/>
<dbReference type="GO" id="GO:0005524">
    <property type="term" value="F:ATP binding"/>
    <property type="evidence" value="ECO:0007669"/>
    <property type="project" value="InterPro"/>
</dbReference>
<accession>U2LKB9</accession>
<dbReference type="RefSeq" id="WP_021681066.1">
    <property type="nucleotide sequence ID" value="NZ_KI260329.1"/>
</dbReference>
<dbReference type="GO" id="GO:0016887">
    <property type="term" value="F:ATP hydrolysis activity"/>
    <property type="evidence" value="ECO:0007669"/>
    <property type="project" value="InterPro"/>
</dbReference>
<gene>
    <name evidence="3" type="ORF">RUMCAL_02879</name>
</gene>
<dbReference type="Gene3D" id="1.10.8.80">
    <property type="entry name" value="Magnesium chelatase subunit I, C-Terminal domain"/>
    <property type="match status" value="1"/>
</dbReference>
<name>U2LKB9_9FIRM</name>
<dbReference type="AlphaFoldDB" id="U2LKB9"/>
<evidence type="ECO:0000259" key="2">
    <source>
        <dbReference type="Pfam" id="PF17863"/>
    </source>
</evidence>
<protein>
    <submittedName>
        <fullName evidence="3">ATPase family protein</fullName>
    </submittedName>
</protein>
<evidence type="ECO:0000259" key="1">
    <source>
        <dbReference type="Pfam" id="PF07726"/>
    </source>
</evidence>
<keyword evidence="4" id="KW-1185">Reference proteome</keyword>
<dbReference type="InterPro" id="IPR011703">
    <property type="entry name" value="ATPase_AAA-3"/>
</dbReference>
<comment type="caution">
    <text evidence="3">The sequence shown here is derived from an EMBL/GenBank/DDBJ whole genome shotgun (WGS) entry which is preliminary data.</text>
</comment>
<dbReference type="InterPro" id="IPR027417">
    <property type="entry name" value="P-loop_NTPase"/>
</dbReference>
<reference evidence="3 4" key="1">
    <citation type="submission" date="2013-07" db="EMBL/GenBank/DDBJ databases">
        <authorList>
            <person name="Weinstock G."/>
            <person name="Sodergren E."/>
            <person name="Wylie T."/>
            <person name="Fulton L."/>
            <person name="Fulton R."/>
            <person name="Fronick C."/>
            <person name="O'Laughlin M."/>
            <person name="Godfrey J."/>
            <person name="Miner T."/>
            <person name="Herter B."/>
            <person name="Appelbaum E."/>
            <person name="Cordes M."/>
            <person name="Lek S."/>
            <person name="Wollam A."/>
            <person name="Pepin K.H."/>
            <person name="Palsikar V.B."/>
            <person name="Mitreva M."/>
            <person name="Wilson R.K."/>
        </authorList>
    </citation>
    <scope>NUCLEOTIDE SEQUENCE [LARGE SCALE GENOMIC DNA]</scope>
    <source>
        <strain evidence="3 4">ATCC 27760</strain>
    </source>
</reference>
<dbReference type="PANTHER" id="PTHR42759:SF5">
    <property type="entry name" value="METHANOL DEHYDROGENASE REGULATOR"/>
    <property type="match status" value="1"/>
</dbReference>
<evidence type="ECO:0000313" key="3">
    <source>
        <dbReference type="EMBL" id="ERJ89944.1"/>
    </source>
</evidence>